<comment type="caution">
    <text evidence="3">The sequence shown here is derived from an EMBL/GenBank/DDBJ whole genome shotgun (WGS) entry which is preliminary data.</text>
</comment>
<feature type="chain" id="PRO_5036362195" description="IGFBP N-terminal domain-containing protein" evidence="1">
    <location>
        <begin position="18"/>
        <end position="87"/>
    </location>
</feature>
<evidence type="ECO:0000313" key="2">
    <source>
        <dbReference type="EMBL" id="GBO19049.1"/>
    </source>
</evidence>
<dbReference type="AlphaFoldDB" id="A0A4Y2V3H5"/>
<dbReference type="EMBL" id="BGPR01042599">
    <property type="protein sequence ID" value="GBO19062.1"/>
    <property type="molecule type" value="Genomic_DNA"/>
</dbReference>
<dbReference type="Proteomes" id="UP000499080">
    <property type="component" value="Unassembled WGS sequence"/>
</dbReference>
<dbReference type="InterPro" id="IPR021066">
    <property type="entry name" value="FPI1"/>
</dbReference>
<feature type="signal peptide" evidence="1">
    <location>
        <begin position="1"/>
        <end position="17"/>
    </location>
</feature>
<dbReference type="OrthoDB" id="7648178at2759"/>
<evidence type="ECO:0000313" key="3">
    <source>
        <dbReference type="EMBL" id="GBO19062.1"/>
    </source>
</evidence>
<keyword evidence="1" id="KW-0732">Signal</keyword>
<name>A0A4Y2V3H5_ARAVE</name>
<evidence type="ECO:0000256" key="1">
    <source>
        <dbReference type="SAM" id="SignalP"/>
    </source>
</evidence>
<dbReference type="EMBL" id="BGPR01042590">
    <property type="protein sequence ID" value="GBO19049.1"/>
    <property type="molecule type" value="Genomic_DNA"/>
</dbReference>
<protein>
    <recommendedName>
        <fullName evidence="5">IGFBP N-terminal domain-containing protein</fullName>
    </recommendedName>
</protein>
<accession>A0A4Y2V3H5</accession>
<keyword evidence="4" id="KW-1185">Reference proteome</keyword>
<dbReference type="InterPro" id="IPR053741">
    <property type="entry name" value="Ser_Fungal_Prot_Inhib_sf"/>
</dbReference>
<dbReference type="GO" id="GO:0030414">
    <property type="term" value="F:peptidase inhibitor activity"/>
    <property type="evidence" value="ECO:0007669"/>
    <property type="project" value="InterPro"/>
</dbReference>
<proteinExistence type="predicted"/>
<evidence type="ECO:0008006" key="5">
    <source>
        <dbReference type="Google" id="ProtNLM"/>
    </source>
</evidence>
<organism evidence="3 4">
    <name type="scientific">Araneus ventricosus</name>
    <name type="common">Orbweaver spider</name>
    <name type="synonym">Epeira ventricosa</name>
    <dbReference type="NCBI Taxonomy" id="182803"/>
    <lineage>
        <taxon>Eukaryota</taxon>
        <taxon>Metazoa</taxon>
        <taxon>Ecdysozoa</taxon>
        <taxon>Arthropoda</taxon>
        <taxon>Chelicerata</taxon>
        <taxon>Arachnida</taxon>
        <taxon>Araneae</taxon>
        <taxon>Araneomorphae</taxon>
        <taxon>Entelegynae</taxon>
        <taxon>Araneoidea</taxon>
        <taxon>Araneidae</taxon>
        <taxon>Araneus</taxon>
    </lineage>
</organism>
<reference evidence="3 4" key="1">
    <citation type="journal article" date="2019" name="Sci. Rep.">
        <title>Orb-weaving spider Araneus ventricosus genome elucidates the spidroin gene catalogue.</title>
        <authorList>
            <person name="Kono N."/>
            <person name="Nakamura H."/>
            <person name="Ohtoshi R."/>
            <person name="Moran D.A.P."/>
            <person name="Shinohara A."/>
            <person name="Yoshida Y."/>
            <person name="Fujiwara M."/>
            <person name="Mori M."/>
            <person name="Tomita M."/>
            <person name="Arakawa K."/>
        </authorList>
    </citation>
    <scope>NUCLEOTIDE SEQUENCE [LARGE SCALE GENOMIC DNA]</scope>
</reference>
<gene>
    <name evidence="3" type="ORF">AVEN_193684_1</name>
    <name evidence="2" type="ORF">AVEN_99884_1</name>
</gene>
<dbReference type="Gene3D" id="2.10.80.20">
    <property type="match status" value="1"/>
</dbReference>
<dbReference type="Pfam" id="PF12190">
    <property type="entry name" value="amfpi-1"/>
    <property type="match status" value="1"/>
</dbReference>
<evidence type="ECO:0000313" key="4">
    <source>
        <dbReference type="Proteomes" id="UP000499080"/>
    </source>
</evidence>
<sequence length="87" mass="9064">MFKIVLLISAAIAIANAIVCTDDVCSRVRCMQAICTGKEVFVPKGGYCGCCDACVTYLSEGEECPVPVKGGGPPTRQCSEGLECVLA</sequence>